<evidence type="ECO:0000256" key="15">
    <source>
        <dbReference type="HAMAP-Rule" id="MF_00103"/>
    </source>
</evidence>
<dbReference type="EC" id="3.2.2.23" evidence="15"/>
<name>A0AAU8G9B4_9CHLR</name>
<dbReference type="InterPro" id="IPR010979">
    <property type="entry name" value="Ribosomal_uS13-like_H2TH"/>
</dbReference>
<dbReference type="GO" id="GO:0034039">
    <property type="term" value="F:8-oxo-7,8-dihydroguanine DNA N-glycosylase activity"/>
    <property type="evidence" value="ECO:0007669"/>
    <property type="project" value="TreeGrafter"/>
</dbReference>
<dbReference type="SUPFAM" id="SSF46946">
    <property type="entry name" value="S13-like H2TH domain"/>
    <property type="match status" value="1"/>
</dbReference>
<evidence type="ECO:0000256" key="14">
    <source>
        <dbReference type="ARBA" id="ARBA00044632"/>
    </source>
</evidence>
<dbReference type="Pfam" id="PF06831">
    <property type="entry name" value="H2TH"/>
    <property type="match status" value="1"/>
</dbReference>
<feature type="domain" description="FPG-type" evidence="16">
    <location>
        <begin position="235"/>
        <end position="269"/>
    </location>
</feature>
<keyword evidence="8 15" id="KW-0862">Zinc</keyword>
<dbReference type="NCBIfam" id="NF002211">
    <property type="entry name" value="PRK01103.1"/>
    <property type="match status" value="1"/>
</dbReference>
<evidence type="ECO:0000256" key="2">
    <source>
        <dbReference type="ARBA" id="ARBA00009409"/>
    </source>
</evidence>
<dbReference type="EC" id="4.2.99.18" evidence="15"/>
<evidence type="ECO:0000256" key="7">
    <source>
        <dbReference type="ARBA" id="ARBA00022801"/>
    </source>
</evidence>
<keyword evidence="13 15" id="KW-0326">Glycosidase</keyword>
<dbReference type="GO" id="GO:0003690">
    <property type="term" value="F:double-stranded DNA binding"/>
    <property type="evidence" value="ECO:0007669"/>
    <property type="project" value="UniProtKB-ARBA"/>
</dbReference>
<feature type="binding site" evidence="15">
    <location>
        <position position="112"/>
    </location>
    <ligand>
        <name>DNA</name>
        <dbReference type="ChEBI" id="CHEBI:16991"/>
    </ligand>
</feature>
<comment type="catalytic activity">
    <reaction evidence="1 15">
        <text>Hydrolysis of DNA containing ring-opened 7-methylguanine residues, releasing 2,6-diamino-4-hydroxy-5-(N-methyl)formamidopyrimidine.</text>
        <dbReference type="EC" id="3.2.2.23"/>
    </reaction>
</comment>
<dbReference type="GO" id="GO:0008270">
    <property type="term" value="F:zinc ion binding"/>
    <property type="evidence" value="ECO:0007669"/>
    <property type="project" value="UniProtKB-UniRule"/>
</dbReference>
<dbReference type="InterPro" id="IPR035937">
    <property type="entry name" value="FPG_N"/>
</dbReference>
<feature type="binding site" evidence="15">
    <location>
        <position position="150"/>
    </location>
    <ligand>
        <name>DNA</name>
        <dbReference type="ChEBI" id="CHEBI:16991"/>
    </ligand>
</feature>
<evidence type="ECO:0000256" key="6">
    <source>
        <dbReference type="ARBA" id="ARBA00022771"/>
    </source>
</evidence>
<dbReference type="CDD" id="cd08966">
    <property type="entry name" value="EcFpg-like_N"/>
    <property type="match status" value="1"/>
</dbReference>
<gene>
    <name evidence="15 18" type="primary">mutM</name>
    <name evidence="15" type="synonym">fpg</name>
    <name evidence="18" type="ORF">ABV300_00285</name>
</gene>
<keyword evidence="5 15" id="KW-0227">DNA damage</keyword>
<comment type="catalytic activity">
    <reaction evidence="14 15">
        <text>2'-deoxyribonucleotide-(2'-deoxyribose 5'-phosphate)-2'-deoxyribonucleotide-DNA = a 3'-end 2'-deoxyribonucleotide-(2,3-dehydro-2,3-deoxyribose 5'-phosphate)-DNA + a 5'-end 5'-phospho-2'-deoxyribonucleoside-DNA + H(+)</text>
        <dbReference type="Rhea" id="RHEA:66592"/>
        <dbReference type="Rhea" id="RHEA-COMP:13180"/>
        <dbReference type="Rhea" id="RHEA-COMP:16897"/>
        <dbReference type="Rhea" id="RHEA-COMP:17067"/>
        <dbReference type="ChEBI" id="CHEBI:15378"/>
        <dbReference type="ChEBI" id="CHEBI:136412"/>
        <dbReference type="ChEBI" id="CHEBI:157695"/>
        <dbReference type="ChEBI" id="CHEBI:167181"/>
        <dbReference type="EC" id="4.2.99.18"/>
    </reaction>
</comment>
<keyword evidence="9 15" id="KW-0238">DNA-binding</keyword>
<dbReference type="PANTHER" id="PTHR22993:SF9">
    <property type="entry name" value="FORMAMIDOPYRIMIDINE-DNA GLYCOSYLASE"/>
    <property type="match status" value="1"/>
</dbReference>
<dbReference type="PROSITE" id="PS51066">
    <property type="entry name" value="ZF_FPG_2"/>
    <property type="match status" value="1"/>
</dbReference>
<evidence type="ECO:0000256" key="11">
    <source>
        <dbReference type="ARBA" id="ARBA00023239"/>
    </source>
</evidence>
<keyword evidence="12 15" id="KW-0511">Multifunctional enzyme</keyword>
<evidence type="ECO:0000256" key="8">
    <source>
        <dbReference type="ARBA" id="ARBA00022833"/>
    </source>
</evidence>
<comment type="function">
    <text evidence="15">Involved in base excision repair of DNA damaged by oxidation or by mutagenic agents. Acts as DNA glycosylase that recognizes and removes damaged bases. Has a preference for oxidized purines, such as 7,8-dihydro-8-oxoguanine (8-oxoG). Has AP (apurinic/apyrimidinic) lyase activity and introduces nicks in the DNA strand. Cleaves the DNA backbone by beta-delta elimination to generate a single-strand break at the site of the removed base with both 3'- and 5'-phosphates.</text>
</comment>
<comment type="subunit">
    <text evidence="3 15">Monomer.</text>
</comment>
<reference evidence="18" key="1">
    <citation type="submission" date="2024-06" db="EMBL/GenBank/DDBJ databases">
        <title>A Novel Isolate, Dehalogenimonas sp. Strain 4OHTPN, Dechlorinates Aromatic 4 Hydroxy chlorothalonil by a Novel Reductive Dehalogenase.</title>
        <authorList>
            <person name="Liu G."/>
        </authorList>
    </citation>
    <scope>NUCLEOTIDE SEQUENCE</scope>
    <source>
        <strain evidence="18">4OHTPN</strain>
    </source>
</reference>
<feature type="active site" description="Schiff-base intermediate with DNA" evidence="15">
    <location>
        <position position="2"/>
    </location>
</feature>
<dbReference type="Gene3D" id="3.20.190.10">
    <property type="entry name" value="MutM-like, N-terminal"/>
    <property type="match status" value="1"/>
</dbReference>
<dbReference type="Gene3D" id="1.10.8.50">
    <property type="match status" value="1"/>
</dbReference>
<dbReference type="FunFam" id="1.10.8.50:FF:000003">
    <property type="entry name" value="Formamidopyrimidine-DNA glycosylase"/>
    <property type="match status" value="1"/>
</dbReference>
<dbReference type="PROSITE" id="PS01242">
    <property type="entry name" value="ZF_FPG_1"/>
    <property type="match status" value="1"/>
</dbReference>
<dbReference type="InterPro" id="IPR015886">
    <property type="entry name" value="H2TH_FPG"/>
</dbReference>
<keyword evidence="10 15" id="KW-0234">DNA repair</keyword>
<dbReference type="InterPro" id="IPR020629">
    <property type="entry name" value="FPG_Glyclase"/>
</dbReference>
<dbReference type="SUPFAM" id="SSF57716">
    <property type="entry name" value="Glucocorticoid receptor-like (DNA-binding domain)"/>
    <property type="match status" value="1"/>
</dbReference>
<sequence>MPELPEVETVTNEIRPYVLGHRVEDVKVTWPGTVKGNSAEEFIGGLKGQKIADVHRRGKFIVWELSNGKRLLTHLKMTGALIAQEADIEPPPYNRVEITFENGLKVYFRDPRKFGRMRVVDHDTAFDELGPEPLEPEFTAEILESILKKRKSPIKPTLLDQTLIAGIGNMYADEALFEAKIHPLRAANSLTPAEYRKLHKAIRHVLTTAIESKGASIANYVRPGGELGHAHFAFKVAHRRGEKCPRCGGALERIVVRGRGTYLCPHCQPSPGENTTNTTNTTNIQ</sequence>
<keyword evidence="7 15" id="KW-0378">Hydrolase</keyword>
<keyword evidence="4 15" id="KW-0479">Metal-binding</keyword>
<accession>A0AAU8G9B4</accession>
<evidence type="ECO:0000256" key="9">
    <source>
        <dbReference type="ARBA" id="ARBA00023125"/>
    </source>
</evidence>
<evidence type="ECO:0000259" key="17">
    <source>
        <dbReference type="PROSITE" id="PS51068"/>
    </source>
</evidence>
<dbReference type="InterPro" id="IPR012319">
    <property type="entry name" value="FPG_cat"/>
</dbReference>
<dbReference type="RefSeq" id="WP_353714588.1">
    <property type="nucleotide sequence ID" value="NZ_CP159307.1"/>
</dbReference>
<dbReference type="NCBIfam" id="TIGR00577">
    <property type="entry name" value="fpg"/>
    <property type="match status" value="1"/>
</dbReference>
<dbReference type="SMART" id="SM01232">
    <property type="entry name" value="H2TH"/>
    <property type="match status" value="1"/>
</dbReference>
<dbReference type="PANTHER" id="PTHR22993">
    <property type="entry name" value="FORMAMIDOPYRIMIDINE-DNA GLYCOSYLASE"/>
    <property type="match status" value="1"/>
</dbReference>
<evidence type="ECO:0000256" key="5">
    <source>
        <dbReference type="ARBA" id="ARBA00022763"/>
    </source>
</evidence>
<feature type="domain" description="Formamidopyrimidine-DNA glycosylase catalytic" evidence="17">
    <location>
        <begin position="2"/>
        <end position="115"/>
    </location>
</feature>
<feature type="active site" description="Proton donor; for beta-elimination activity" evidence="15">
    <location>
        <position position="59"/>
    </location>
</feature>
<evidence type="ECO:0000256" key="10">
    <source>
        <dbReference type="ARBA" id="ARBA00023204"/>
    </source>
</evidence>
<evidence type="ECO:0000313" key="18">
    <source>
        <dbReference type="EMBL" id="XCH33347.1"/>
    </source>
</evidence>
<dbReference type="PROSITE" id="PS51068">
    <property type="entry name" value="FPG_CAT"/>
    <property type="match status" value="1"/>
</dbReference>
<comment type="caution">
    <text evidence="15">Lacks conserved residue(s) required for the propagation of feature annotation.</text>
</comment>
<dbReference type="GO" id="GO:0140078">
    <property type="term" value="F:class I DNA-(apurinic or apyrimidinic site) endonuclease activity"/>
    <property type="evidence" value="ECO:0007669"/>
    <property type="project" value="UniProtKB-EC"/>
</dbReference>
<evidence type="ECO:0000256" key="1">
    <source>
        <dbReference type="ARBA" id="ARBA00001668"/>
    </source>
</evidence>
<evidence type="ECO:0000256" key="3">
    <source>
        <dbReference type="ARBA" id="ARBA00011245"/>
    </source>
</evidence>
<feature type="active site" description="Proton donor" evidence="15">
    <location>
        <position position="3"/>
    </location>
</feature>
<evidence type="ECO:0000256" key="13">
    <source>
        <dbReference type="ARBA" id="ARBA00023295"/>
    </source>
</evidence>
<dbReference type="GO" id="GO:0003684">
    <property type="term" value="F:damaged DNA binding"/>
    <property type="evidence" value="ECO:0007669"/>
    <property type="project" value="InterPro"/>
</dbReference>
<dbReference type="AlphaFoldDB" id="A0AAU8G9B4"/>
<proteinExistence type="inferred from homology"/>
<keyword evidence="11 15" id="KW-0456">Lyase</keyword>
<protein>
    <recommendedName>
        <fullName evidence="15">Formamidopyrimidine-DNA glycosylase</fullName>
        <shortName evidence="15">Fapy-DNA glycosylase</shortName>
        <ecNumber evidence="15">3.2.2.23</ecNumber>
    </recommendedName>
    <alternativeName>
        <fullName evidence="15">DNA-(apurinic or apyrimidinic site) lyase MutM</fullName>
        <shortName evidence="15">AP lyase MutM</shortName>
        <ecNumber evidence="15">4.2.99.18</ecNumber>
    </alternativeName>
</protein>
<evidence type="ECO:0000256" key="4">
    <source>
        <dbReference type="ARBA" id="ARBA00022723"/>
    </source>
</evidence>
<feature type="active site" description="Proton donor; for delta-elimination activity" evidence="15">
    <location>
        <position position="259"/>
    </location>
</feature>
<comment type="similarity">
    <text evidence="2 15">Belongs to the FPG family.</text>
</comment>
<dbReference type="InterPro" id="IPR015887">
    <property type="entry name" value="DNA_glyclase_Znf_dom_DNA_BS"/>
</dbReference>
<comment type="cofactor">
    <cofactor evidence="15">
        <name>Zn(2+)</name>
        <dbReference type="ChEBI" id="CHEBI:29105"/>
    </cofactor>
    <text evidence="15">Binds 1 zinc ion per subunit.</text>
</comment>
<evidence type="ECO:0000259" key="16">
    <source>
        <dbReference type="PROSITE" id="PS51066"/>
    </source>
</evidence>
<dbReference type="GO" id="GO:0006284">
    <property type="term" value="P:base-excision repair"/>
    <property type="evidence" value="ECO:0007669"/>
    <property type="project" value="InterPro"/>
</dbReference>
<dbReference type="SUPFAM" id="SSF81624">
    <property type="entry name" value="N-terminal domain of MutM-like DNA repair proteins"/>
    <property type="match status" value="1"/>
</dbReference>
<dbReference type="Pfam" id="PF01149">
    <property type="entry name" value="Fapy_DNA_glyco"/>
    <property type="match status" value="1"/>
</dbReference>
<evidence type="ECO:0000256" key="12">
    <source>
        <dbReference type="ARBA" id="ARBA00023268"/>
    </source>
</evidence>
<dbReference type="SMART" id="SM00898">
    <property type="entry name" value="Fapy_DNA_glyco"/>
    <property type="match status" value="1"/>
</dbReference>
<dbReference type="Pfam" id="PF06827">
    <property type="entry name" value="zf-FPG_IleRS"/>
    <property type="match status" value="1"/>
</dbReference>
<dbReference type="EMBL" id="CP159307">
    <property type="protein sequence ID" value="XCH33347.1"/>
    <property type="molecule type" value="Genomic_DNA"/>
</dbReference>
<dbReference type="InterPro" id="IPR010663">
    <property type="entry name" value="Znf_FPG/IleRS"/>
</dbReference>
<dbReference type="InterPro" id="IPR000214">
    <property type="entry name" value="Znf_DNA_glyclase/AP_lyase"/>
</dbReference>
<organism evidence="18">
    <name type="scientific">Dehalogenimonas sp. 4OHTPN</name>
    <dbReference type="NCBI Taxonomy" id="3166643"/>
    <lineage>
        <taxon>Bacteria</taxon>
        <taxon>Bacillati</taxon>
        <taxon>Chloroflexota</taxon>
        <taxon>Dehalococcoidia</taxon>
        <taxon>Dehalococcoidales</taxon>
        <taxon>Dehalococcoidaceae</taxon>
        <taxon>Dehalogenimonas</taxon>
    </lineage>
</organism>
<dbReference type="HAMAP" id="MF_00103">
    <property type="entry name" value="Fapy_DNA_glycosyl"/>
    <property type="match status" value="1"/>
</dbReference>
<keyword evidence="6 15" id="KW-0863">Zinc-finger</keyword>